<dbReference type="STRING" id="3469.A0A4Y7IQP6"/>
<reference evidence="2 4" key="1">
    <citation type="journal article" date="2018" name="Science">
        <title>The opium poppy genome and morphinan production.</title>
        <authorList>
            <person name="Guo L."/>
            <person name="Winzer T."/>
            <person name="Yang X."/>
            <person name="Li Y."/>
            <person name="Ning Z."/>
            <person name="He Z."/>
            <person name="Teodor R."/>
            <person name="Lu Y."/>
            <person name="Bowser T.A."/>
            <person name="Graham I.A."/>
            <person name="Ye K."/>
        </authorList>
    </citation>
    <scope>NUCLEOTIDE SEQUENCE [LARGE SCALE GENOMIC DNA]</scope>
    <source>
        <strain evidence="4">cv. HN1</strain>
        <tissue evidence="2">Leaves</tissue>
    </source>
</reference>
<dbReference type="GO" id="GO:0005840">
    <property type="term" value="C:ribosome"/>
    <property type="evidence" value="ECO:0007669"/>
    <property type="project" value="InterPro"/>
</dbReference>
<evidence type="ECO:0000259" key="1">
    <source>
        <dbReference type="Pfam" id="PF08069"/>
    </source>
</evidence>
<dbReference type="Gramene" id="RZC50456">
    <property type="protein sequence ID" value="RZC50456"/>
    <property type="gene ID" value="C5167_018891"/>
</dbReference>
<name>A0A4Y7IQP6_PAPSO</name>
<dbReference type="GO" id="GO:0003735">
    <property type="term" value="F:structural constituent of ribosome"/>
    <property type="evidence" value="ECO:0007669"/>
    <property type="project" value="InterPro"/>
</dbReference>
<dbReference type="EMBL" id="CM010716">
    <property type="protein sequence ID" value="RZC50456.1"/>
    <property type="molecule type" value="Genomic_DNA"/>
</dbReference>
<dbReference type="Pfam" id="PF08069">
    <property type="entry name" value="Ribosomal_S13_N"/>
    <property type="match status" value="1"/>
</dbReference>
<dbReference type="Gramene" id="RZC50462">
    <property type="protein sequence ID" value="RZC50462"/>
    <property type="gene ID" value="C5167_018882"/>
</dbReference>
<protein>
    <recommendedName>
        <fullName evidence="1">Small ribosomal subunit protein uS15 N-terminal domain-containing protein</fullName>
    </recommendedName>
</protein>
<dbReference type="GO" id="GO:0006412">
    <property type="term" value="P:translation"/>
    <property type="evidence" value="ECO:0007669"/>
    <property type="project" value="InterPro"/>
</dbReference>
<proteinExistence type="predicted"/>
<evidence type="ECO:0000313" key="4">
    <source>
        <dbReference type="Proteomes" id="UP000316621"/>
    </source>
</evidence>
<evidence type="ECO:0000313" key="2">
    <source>
        <dbReference type="EMBL" id="RZC50456.1"/>
    </source>
</evidence>
<dbReference type="InterPro" id="IPR012606">
    <property type="entry name" value="Ribosomal_uS15_N"/>
</dbReference>
<keyword evidence="4" id="KW-1185">Reference proteome</keyword>
<dbReference type="Proteomes" id="UP000316621">
    <property type="component" value="Chromosome 2"/>
</dbReference>
<accession>A0A4Y7IQP6</accession>
<evidence type="ECO:0000313" key="3">
    <source>
        <dbReference type="EMBL" id="RZC50462.1"/>
    </source>
</evidence>
<dbReference type="AlphaFoldDB" id="A0A4Y7IQP6"/>
<organism evidence="2 4">
    <name type="scientific">Papaver somniferum</name>
    <name type="common">Opium poppy</name>
    <dbReference type="NCBI Taxonomy" id="3469"/>
    <lineage>
        <taxon>Eukaryota</taxon>
        <taxon>Viridiplantae</taxon>
        <taxon>Streptophyta</taxon>
        <taxon>Embryophyta</taxon>
        <taxon>Tracheophyta</taxon>
        <taxon>Spermatophyta</taxon>
        <taxon>Magnoliopsida</taxon>
        <taxon>Ranunculales</taxon>
        <taxon>Papaveraceae</taxon>
        <taxon>Papaveroideae</taxon>
        <taxon>Papaver</taxon>
    </lineage>
</organism>
<dbReference type="Gene3D" id="4.10.860.130">
    <property type="match status" value="1"/>
</dbReference>
<gene>
    <name evidence="3" type="ORF">C5167_018882</name>
    <name evidence="2" type="ORF">C5167_018891</name>
</gene>
<dbReference type="EMBL" id="CM010716">
    <property type="protein sequence ID" value="RZC50462.1"/>
    <property type="molecule type" value="Genomic_DNA"/>
</dbReference>
<sequence length="98" mass="11169">MSNFRKDSAEDCSLDLQPVLTVRIWVNTEEHHQAGWNFSSPDVEDNTCKFAKNWLTPSQIDVILRDSHGLRVLHILKAHGLNALKVELFDCVAPLNEE</sequence>
<feature type="domain" description="Small ribosomal subunit protein uS15 N-terminal" evidence="1">
    <location>
        <begin position="37"/>
        <end position="69"/>
    </location>
</feature>